<dbReference type="EMBL" id="AP023086">
    <property type="protein sequence ID" value="BCD97880.1"/>
    <property type="molecule type" value="Genomic_DNA"/>
</dbReference>
<keyword evidence="2" id="KW-1185">Reference proteome</keyword>
<dbReference type="AlphaFoldDB" id="A0AAN1WHZ0"/>
<dbReference type="KEGG" id="marq:MARGE09_P2081"/>
<dbReference type="Proteomes" id="UP001320119">
    <property type="component" value="Chromosome"/>
</dbReference>
<protein>
    <submittedName>
        <fullName evidence="1">Uncharacterized protein</fullName>
    </submittedName>
</protein>
<dbReference type="RefSeq" id="WP_236981846.1">
    <property type="nucleotide sequence ID" value="NZ_AP023086.1"/>
</dbReference>
<reference evidence="1 2" key="1">
    <citation type="journal article" date="2022" name="IScience">
        <title>An ultrasensitive nanofiber-based assay for enzymatic hydrolysis and deep-sea microbial degradation of cellulose.</title>
        <authorList>
            <person name="Tsudome M."/>
            <person name="Tachioka M."/>
            <person name="Miyazaki M."/>
            <person name="Uchimura K."/>
            <person name="Tsuda M."/>
            <person name="Takaki Y."/>
            <person name="Deguchi S."/>
        </authorList>
    </citation>
    <scope>NUCLEOTIDE SEQUENCE [LARGE SCALE GENOMIC DNA]</scope>
    <source>
        <strain evidence="1 2">GE09</strain>
    </source>
</reference>
<sequence>MQSDPNKLIEKNKQLIHSEGLKVVSHTQRDDGEWVLHSLMIENCDAPFKFKRQGNYKSLKAARVNVTYYPVEEVVAGISFEVMKVVRIKRA</sequence>
<gene>
    <name evidence="1" type="ORF">MARGE09_P2081</name>
</gene>
<name>A0AAN1WHZ0_9GAMM</name>
<evidence type="ECO:0000313" key="1">
    <source>
        <dbReference type="EMBL" id="BCD97880.1"/>
    </source>
</evidence>
<proteinExistence type="predicted"/>
<evidence type="ECO:0000313" key="2">
    <source>
        <dbReference type="Proteomes" id="UP001320119"/>
    </source>
</evidence>
<organism evidence="1 2">
    <name type="scientific">Marinagarivorans cellulosilyticus</name>
    <dbReference type="NCBI Taxonomy" id="2721545"/>
    <lineage>
        <taxon>Bacteria</taxon>
        <taxon>Pseudomonadati</taxon>
        <taxon>Pseudomonadota</taxon>
        <taxon>Gammaproteobacteria</taxon>
        <taxon>Cellvibrionales</taxon>
        <taxon>Cellvibrionaceae</taxon>
        <taxon>Marinagarivorans</taxon>
    </lineage>
</organism>
<accession>A0AAN1WHZ0</accession>